<accession>A0AAW2GJ58</accession>
<comment type="caution">
    <text evidence="1">The sequence shown here is derived from an EMBL/GenBank/DDBJ whole genome shotgun (WGS) entry which is preliminary data.</text>
</comment>
<evidence type="ECO:0000313" key="1">
    <source>
        <dbReference type="EMBL" id="KAL0128244.1"/>
    </source>
</evidence>
<reference evidence="1 2" key="1">
    <citation type="submission" date="2023-03" db="EMBL/GenBank/DDBJ databases">
        <title>High recombination rates correlate with genetic variation in Cardiocondyla obscurior ants.</title>
        <authorList>
            <person name="Errbii M."/>
        </authorList>
    </citation>
    <scope>NUCLEOTIDE SEQUENCE [LARGE SCALE GENOMIC DNA]</scope>
    <source>
        <strain evidence="1">Alpha-2009</strain>
        <tissue evidence="1">Whole body</tissue>
    </source>
</reference>
<sequence>MRVIIAGYTSETEGNYESTKIICLSFSLFISFVSRRNLSTKFEYTWKKRSSLEVYRVLVTQTKVCREFQRVRSACGNQPNVAHKYADTYIYVLRVV</sequence>
<name>A0AAW2GJ58_9HYME</name>
<proteinExistence type="predicted"/>
<evidence type="ECO:0000313" key="2">
    <source>
        <dbReference type="Proteomes" id="UP001430953"/>
    </source>
</evidence>
<keyword evidence="2" id="KW-1185">Reference proteome</keyword>
<protein>
    <submittedName>
        <fullName evidence="1">Uncharacterized protein</fullName>
    </submittedName>
</protein>
<dbReference type="EMBL" id="JADYXP020000003">
    <property type="protein sequence ID" value="KAL0128244.1"/>
    <property type="molecule type" value="Genomic_DNA"/>
</dbReference>
<dbReference type="Proteomes" id="UP001430953">
    <property type="component" value="Unassembled WGS sequence"/>
</dbReference>
<organism evidence="1 2">
    <name type="scientific">Cardiocondyla obscurior</name>
    <dbReference type="NCBI Taxonomy" id="286306"/>
    <lineage>
        <taxon>Eukaryota</taxon>
        <taxon>Metazoa</taxon>
        <taxon>Ecdysozoa</taxon>
        <taxon>Arthropoda</taxon>
        <taxon>Hexapoda</taxon>
        <taxon>Insecta</taxon>
        <taxon>Pterygota</taxon>
        <taxon>Neoptera</taxon>
        <taxon>Endopterygota</taxon>
        <taxon>Hymenoptera</taxon>
        <taxon>Apocrita</taxon>
        <taxon>Aculeata</taxon>
        <taxon>Formicoidea</taxon>
        <taxon>Formicidae</taxon>
        <taxon>Myrmicinae</taxon>
        <taxon>Cardiocondyla</taxon>
    </lineage>
</organism>
<dbReference type="AlphaFoldDB" id="A0AAW2GJ58"/>
<gene>
    <name evidence="1" type="ORF">PUN28_003478</name>
</gene>